<gene>
    <name evidence="9" type="ORF">GARC_1738</name>
</gene>
<organism evidence="9 10">
    <name type="scientific">Paraglaciecola arctica BSs20135</name>
    <dbReference type="NCBI Taxonomy" id="493475"/>
    <lineage>
        <taxon>Bacteria</taxon>
        <taxon>Pseudomonadati</taxon>
        <taxon>Pseudomonadota</taxon>
        <taxon>Gammaproteobacteria</taxon>
        <taxon>Alteromonadales</taxon>
        <taxon>Alteromonadaceae</taxon>
        <taxon>Paraglaciecola</taxon>
    </lineage>
</organism>
<dbReference type="InterPro" id="IPR009056">
    <property type="entry name" value="Cyt_c-like_dom"/>
</dbReference>
<feature type="signal peptide" evidence="7">
    <location>
        <begin position="1"/>
        <end position="27"/>
    </location>
</feature>
<keyword evidence="4" id="KW-0249">Electron transport</keyword>
<dbReference type="PANTHER" id="PTHR33751">
    <property type="entry name" value="CBB3-TYPE CYTOCHROME C OXIDASE SUBUNIT FIXP"/>
    <property type="match status" value="1"/>
</dbReference>
<evidence type="ECO:0000256" key="1">
    <source>
        <dbReference type="ARBA" id="ARBA00022448"/>
    </source>
</evidence>
<evidence type="ECO:0000313" key="9">
    <source>
        <dbReference type="EMBL" id="GAC18710.1"/>
    </source>
</evidence>
<dbReference type="eggNOG" id="COG2863">
    <property type="taxonomic scope" value="Bacteria"/>
</dbReference>
<evidence type="ECO:0000256" key="3">
    <source>
        <dbReference type="ARBA" id="ARBA00022723"/>
    </source>
</evidence>
<keyword evidence="3 6" id="KW-0479">Metal-binding</keyword>
<feature type="chain" id="PRO_5003900635" description="Cytochrome c domain-containing protein" evidence="7">
    <location>
        <begin position="28"/>
        <end position="193"/>
    </location>
</feature>
<dbReference type="EMBL" id="BAEO01000021">
    <property type="protein sequence ID" value="GAC18710.1"/>
    <property type="molecule type" value="Genomic_DNA"/>
</dbReference>
<dbReference type="PROSITE" id="PS51007">
    <property type="entry name" value="CYTC"/>
    <property type="match status" value="2"/>
</dbReference>
<dbReference type="OrthoDB" id="9773456at2"/>
<feature type="domain" description="Cytochrome c" evidence="8">
    <location>
        <begin position="17"/>
        <end position="104"/>
    </location>
</feature>
<accession>K6Z5J5</accession>
<keyword evidence="7" id="KW-0732">Signal</keyword>
<dbReference type="STRING" id="493475.GARC_1738"/>
<keyword evidence="5 6" id="KW-0408">Iron</keyword>
<dbReference type="GO" id="GO:0046872">
    <property type="term" value="F:metal ion binding"/>
    <property type="evidence" value="ECO:0007669"/>
    <property type="project" value="UniProtKB-KW"/>
</dbReference>
<proteinExistence type="predicted"/>
<dbReference type="InterPro" id="IPR050597">
    <property type="entry name" value="Cytochrome_c_Oxidase_Subunit"/>
</dbReference>
<dbReference type="GO" id="GO:0020037">
    <property type="term" value="F:heme binding"/>
    <property type="evidence" value="ECO:0007669"/>
    <property type="project" value="InterPro"/>
</dbReference>
<keyword evidence="2 6" id="KW-0349">Heme</keyword>
<sequence length="193" mass="21057">MNLNLKKVSLTILIAVNMLVAAAPSFADDKIVALTNSCGACHGENGMATNNDWPSLAGQKPGYLLAQLNAFKSGSRQNILMENQLTNLSDKELTAIAKHYSSLPFVKAEASAINKAGENVRSACLSCHGKNGKTVNDTWPNLAGQNKGYIFQQLKDYSSKKRESMLMNVIANELNEQQMRDVAEYFEQIGSVQ</sequence>
<evidence type="ECO:0000256" key="2">
    <source>
        <dbReference type="ARBA" id="ARBA00022617"/>
    </source>
</evidence>
<evidence type="ECO:0000256" key="6">
    <source>
        <dbReference type="PROSITE-ProRule" id="PRU00433"/>
    </source>
</evidence>
<comment type="caution">
    <text evidence="9">The sequence shown here is derived from an EMBL/GenBank/DDBJ whole genome shotgun (WGS) entry which is preliminary data.</text>
</comment>
<reference evidence="9 10" key="1">
    <citation type="journal article" date="2017" name="Antonie Van Leeuwenhoek">
        <title>Rhizobium rhizosphaerae sp. nov., a novel species isolated from rice rhizosphere.</title>
        <authorList>
            <person name="Zhao J.J."/>
            <person name="Zhang J."/>
            <person name="Zhang R.J."/>
            <person name="Zhang C.W."/>
            <person name="Yin H.Q."/>
            <person name="Zhang X.X."/>
        </authorList>
    </citation>
    <scope>NUCLEOTIDE SEQUENCE [LARGE SCALE GENOMIC DNA]</scope>
    <source>
        <strain evidence="9 10">BSs20135</strain>
    </source>
</reference>
<dbReference type="GO" id="GO:0009055">
    <property type="term" value="F:electron transfer activity"/>
    <property type="evidence" value="ECO:0007669"/>
    <property type="project" value="InterPro"/>
</dbReference>
<feature type="domain" description="Cytochrome c" evidence="8">
    <location>
        <begin position="112"/>
        <end position="190"/>
    </location>
</feature>
<dbReference type="Proteomes" id="UP000006327">
    <property type="component" value="Unassembled WGS sequence"/>
</dbReference>
<dbReference type="InterPro" id="IPR036909">
    <property type="entry name" value="Cyt_c-like_dom_sf"/>
</dbReference>
<evidence type="ECO:0000313" key="10">
    <source>
        <dbReference type="Proteomes" id="UP000006327"/>
    </source>
</evidence>
<dbReference type="PANTHER" id="PTHR33751:SF9">
    <property type="entry name" value="CYTOCHROME C4"/>
    <property type="match status" value="1"/>
</dbReference>
<dbReference type="Pfam" id="PF00034">
    <property type="entry name" value="Cytochrom_C"/>
    <property type="match status" value="2"/>
</dbReference>
<evidence type="ECO:0000256" key="7">
    <source>
        <dbReference type="SAM" id="SignalP"/>
    </source>
</evidence>
<evidence type="ECO:0000256" key="5">
    <source>
        <dbReference type="ARBA" id="ARBA00023004"/>
    </source>
</evidence>
<evidence type="ECO:0000256" key="4">
    <source>
        <dbReference type="ARBA" id="ARBA00022982"/>
    </source>
</evidence>
<keyword evidence="1" id="KW-0813">Transport</keyword>
<name>K6Z5J5_9ALTE</name>
<protein>
    <recommendedName>
        <fullName evidence="8">Cytochrome c domain-containing protein</fullName>
    </recommendedName>
</protein>
<dbReference type="Gene3D" id="1.10.760.10">
    <property type="entry name" value="Cytochrome c-like domain"/>
    <property type="match status" value="2"/>
</dbReference>
<keyword evidence="10" id="KW-1185">Reference proteome</keyword>
<dbReference type="SUPFAM" id="SSF46626">
    <property type="entry name" value="Cytochrome c"/>
    <property type="match status" value="2"/>
</dbReference>
<evidence type="ECO:0000259" key="8">
    <source>
        <dbReference type="PROSITE" id="PS51007"/>
    </source>
</evidence>
<dbReference type="RefSeq" id="WP_007618789.1">
    <property type="nucleotide sequence ID" value="NZ_BAEO01000021.1"/>
</dbReference>
<dbReference type="AlphaFoldDB" id="K6Z5J5"/>